<comment type="caution">
    <text evidence="2">The sequence shown here is derived from an EMBL/GenBank/DDBJ whole genome shotgun (WGS) entry which is preliminary data.</text>
</comment>
<gene>
    <name evidence="2" type="ORF">AU255_15800</name>
</gene>
<dbReference type="RefSeq" id="WP_080523916.1">
    <property type="nucleotide sequence ID" value="NZ_LPUF01000003.1"/>
</dbReference>
<dbReference type="STRING" id="1420851.AU255_15800"/>
<sequence>MGLFLLSFHPSLSPNRDTDIKPKQHVHVHNSDGREELEQELLFTKESLRATIEELETFNEELCSTNEELQSTNEKLQSSNEELETSKKEM</sequence>
<reference evidence="2 3" key="1">
    <citation type="submission" date="2015-12" db="EMBL/GenBank/DDBJ databases">
        <authorList>
            <person name="Shamseldin A."/>
            <person name="Moawad H."/>
            <person name="Abd El-Rahim W.M."/>
            <person name="Sadowsky M.J."/>
        </authorList>
    </citation>
    <scope>NUCLEOTIDE SEQUENCE [LARGE SCALE GENOMIC DNA]</scope>
    <source>
        <strain evidence="2 3">WF1</strain>
    </source>
</reference>
<evidence type="ECO:0000313" key="2">
    <source>
        <dbReference type="EMBL" id="OQK15678.1"/>
    </source>
</evidence>
<organism evidence="2 3">
    <name type="scientific">Methyloprofundus sedimenti</name>
    <dbReference type="NCBI Taxonomy" id="1420851"/>
    <lineage>
        <taxon>Bacteria</taxon>
        <taxon>Pseudomonadati</taxon>
        <taxon>Pseudomonadota</taxon>
        <taxon>Gammaproteobacteria</taxon>
        <taxon>Methylococcales</taxon>
        <taxon>Methylococcaceae</taxon>
        <taxon>Methyloprofundus</taxon>
    </lineage>
</organism>
<keyword evidence="3" id="KW-1185">Reference proteome</keyword>
<evidence type="ECO:0000256" key="1">
    <source>
        <dbReference type="SAM" id="MobiDB-lite"/>
    </source>
</evidence>
<evidence type="ECO:0000313" key="3">
    <source>
        <dbReference type="Proteomes" id="UP000191980"/>
    </source>
</evidence>
<dbReference type="AlphaFoldDB" id="A0A1V8M2D6"/>
<dbReference type="Proteomes" id="UP000191980">
    <property type="component" value="Unassembled WGS sequence"/>
</dbReference>
<accession>A0A1V8M2D6</accession>
<feature type="region of interest" description="Disordered" evidence="1">
    <location>
        <begin position="66"/>
        <end position="90"/>
    </location>
</feature>
<proteinExistence type="predicted"/>
<dbReference type="EMBL" id="LPUF01000003">
    <property type="protein sequence ID" value="OQK15678.1"/>
    <property type="molecule type" value="Genomic_DNA"/>
</dbReference>
<feature type="compositionally biased region" description="Polar residues" evidence="1">
    <location>
        <begin position="66"/>
        <end position="80"/>
    </location>
</feature>
<name>A0A1V8M2D6_9GAMM</name>
<protein>
    <submittedName>
        <fullName evidence="2">Uncharacterized protein</fullName>
    </submittedName>
</protein>